<evidence type="ECO:0000256" key="4">
    <source>
        <dbReference type="ARBA" id="ARBA00022898"/>
    </source>
</evidence>
<dbReference type="InterPro" id="IPR015424">
    <property type="entry name" value="PyrdxlP-dep_Trfase"/>
</dbReference>
<comment type="caution">
    <text evidence="8">The sequence shown here is derived from an EMBL/GenBank/DDBJ whole genome shotgun (WGS) entry which is preliminary data.</text>
</comment>
<comment type="cofactor">
    <cofactor evidence="1">
        <name>pyridoxal 5'-phosphate</name>
        <dbReference type="ChEBI" id="CHEBI:597326"/>
    </cofactor>
</comment>
<accession>A0AAN7JZK6</accession>
<dbReference type="EMBL" id="JAXIOK010000013">
    <property type="protein sequence ID" value="KAK4756177.1"/>
    <property type="molecule type" value="Genomic_DNA"/>
</dbReference>
<dbReference type="SUPFAM" id="SSF53383">
    <property type="entry name" value="PLP-dependent transferases"/>
    <property type="match status" value="1"/>
</dbReference>
<evidence type="ECO:0000256" key="1">
    <source>
        <dbReference type="ARBA" id="ARBA00001933"/>
    </source>
</evidence>
<evidence type="ECO:0000259" key="7">
    <source>
        <dbReference type="Pfam" id="PF04864"/>
    </source>
</evidence>
<dbReference type="Gene3D" id="3.90.1150.10">
    <property type="entry name" value="Aspartate Aminotransferase, domain 1"/>
    <property type="match status" value="1"/>
</dbReference>
<dbReference type="InterPro" id="IPR037029">
    <property type="entry name" value="Alliinase_N_sf"/>
</dbReference>
<dbReference type="InterPro" id="IPR015421">
    <property type="entry name" value="PyrdxlP-dep_Trfase_major"/>
</dbReference>
<evidence type="ECO:0000259" key="6">
    <source>
        <dbReference type="Pfam" id="PF04863"/>
    </source>
</evidence>
<dbReference type="InterPro" id="IPR050478">
    <property type="entry name" value="Ethylene_sulfur-biosynth"/>
</dbReference>
<dbReference type="PANTHER" id="PTHR43795">
    <property type="entry name" value="BIFUNCTIONAL ASPARTATE AMINOTRANSFERASE AND GLUTAMATE/ASPARTATE-PREPHENATE AMINOTRANSFERASE-RELATED"/>
    <property type="match status" value="1"/>
</dbReference>
<evidence type="ECO:0000256" key="2">
    <source>
        <dbReference type="ARBA" id="ARBA00006312"/>
    </source>
</evidence>
<dbReference type="Pfam" id="PF04864">
    <property type="entry name" value="Alliinase_C"/>
    <property type="match status" value="1"/>
</dbReference>
<dbReference type="InterPro" id="IPR006947">
    <property type="entry name" value="EGF_alliinase"/>
</dbReference>
<dbReference type="AlphaFoldDB" id="A0AAN7JZK6"/>
<gene>
    <name evidence="8" type="ORF">SAY87_006304</name>
</gene>
<feature type="domain" description="Alliinase C-terminal" evidence="7">
    <location>
        <begin position="90"/>
        <end position="376"/>
    </location>
</feature>
<feature type="signal peptide" evidence="5">
    <location>
        <begin position="1"/>
        <end position="27"/>
    </location>
</feature>
<keyword evidence="3" id="KW-0808">Transferase</keyword>
<dbReference type="PANTHER" id="PTHR43795:SF20">
    <property type="entry name" value="TRYPTOPHAN AMINOTRANSFERASE-RELATED PROTEIN 3"/>
    <property type="match status" value="1"/>
</dbReference>
<evidence type="ECO:0000313" key="9">
    <source>
        <dbReference type="Proteomes" id="UP001345219"/>
    </source>
</evidence>
<dbReference type="Gene3D" id="2.10.25.30">
    <property type="entry name" value="EGF-like, alliinase"/>
    <property type="match status" value="1"/>
</dbReference>
<dbReference type="Proteomes" id="UP001345219">
    <property type="component" value="Chromosome 6"/>
</dbReference>
<dbReference type="GO" id="GO:0008483">
    <property type="term" value="F:transaminase activity"/>
    <property type="evidence" value="ECO:0007669"/>
    <property type="project" value="UniProtKB-KW"/>
</dbReference>
<evidence type="ECO:0000313" key="8">
    <source>
        <dbReference type="EMBL" id="KAK4756177.1"/>
    </source>
</evidence>
<proteinExistence type="inferred from homology"/>
<keyword evidence="9" id="KW-1185">Reference proteome</keyword>
<keyword evidence="3" id="KW-0032">Aminotransferase</keyword>
<name>A0AAN7JZK6_9MYRT</name>
<dbReference type="GO" id="GO:0016846">
    <property type="term" value="F:carbon-sulfur lyase activity"/>
    <property type="evidence" value="ECO:0007669"/>
    <property type="project" value="InterPro"/>
</dbReference>
<evidence type="ECO:0000256" key="3">
    <source>
        <dbReference type="ARBA" id="ARBA00022576"/>
    </source>
</evidence>
<protein>
    <submittedName>
        <fullName evidence="8">Uncharacterized protein</fullName>
    </submittedName>
</protein>
<dbReference type="InterPro" id="IPR015422">
    <property type="entry name" value="PyrdxlP-dep_Trfase_small"/>
</dbReference>
<sequence>MHVLFLASSSILLNVLLSLRLYAGGCGNEKMGISWGQTAAEEAAHAAMVNCSGHGRAYLDGIVVDGKLICECNLCYSGPDCSVFSPDCPADANDGDPLYMEEFWKERAARSAVVVSAWHRMSYSYSFTEEYFRVSEELEKHIRMLHDVAGNAVTGGKYIICGAGATQLLNAAVHALSFQDPSSGSPARVVASAPYYKSSSSRRVEFDGEASVWSDIKETTVDMNIIEFVTSPSNPEGLLKGPVLSGHPNFKAIHDRAYYWPIFTPIPGPADDDISIFTMSKLTGHAGSRFGWALVRDKEVYQRMAEYVNENTAGTSKDTQLRMLKILKVVLEDGGKEMFEFAHGVMSGRWDRLSKALAPSDRFSLQQTPASYCTFLH</sequence>
<dbReference type="InterPro" id="IPR006948">
    <property type="entry name" value="Alliinase_C"/>
</dbReference>
<feature type="chain" id="PRO_5042817287" evidence="5">
    <location>
        <begin position="28"/>
        <end position="377"/>
    </location>
</feature>
<comment type="similarity">
    <text evidence="2">Belongs to the alliinase family.</text>
</comment>
<keyword evidence="5" id="KW-0732">Signal</keyword>
<feature type="domain" description="Alliinase EGF-like" evidence="6">
    <location>
        <begin position="34"/>
        <end position="88"/>
    </location>
</feature>
<evidence type="ECO:0000256" key="5">
    <source>
        <dbReference type="SAM" id="SignalP"/>
    </source>
</evidence>
<dbReference type="Pfam" id="PF04863">
    <property type="entry name" value="EGF_alliinase"/>
    <property type="match status" value="1"/>
</dbReference>
<dbReference type="GO" id="GO:0006520">
    <property type="term" value="P:amino acid metabolic process"/>
    <property type="evidence" value="ECO:0007669"/>
    <property type="project" value="TreeGrafter"/>
</dbReference>
<keyword evidence="4" id="KW-0663">Pyridoxal phosphate</keyword>
<organism evidence="8 9">
    <name type="scientific">Trapa incisa</name>
    <dbReference type="NCBI Taxonomy" id="236973"/>
    <lineage>
        <taxon>Eukaryota</taxon>
        <taxon>Viridiplantae</taxon>
        <taxon>Streptophyta</taxon>
        <taxon>Embryophyta</taxon>
        <taxon>Tracheophyta</taxon>
        <taxon>Spermatophyta</taxon>
        <taxon>Magnoliopsida</taxon>
        <taxon>eudicotyledons</taxon>
        <taxon>Gunneridae</taxon>
        <taxon>Pentapetalae</taxon>
        <taxon>rosids</taxon>
        <taxon>malvids</taxon>
        <taxon>Myrtales</taxon>
        <taxon>Lythraceae</taxon>
        <taxon>Trapa</taxon>
    </lineage>
</organism>
<dbReference type="Gene3D" id="3.40.640.10">
    <property type="entry name" value="Type I PLP-dependent aspartate aminotransferase-like (Major domain)"/>
    <property type="match status" value="1"/>
</dbReference>
<reference evidence="8 9" key="1">
    <citation type="journal article" date="2023" name="Hortic Res">
        <title>Pangenome of water caltrop reveals structural variations and asymmetric subgenome divergence after allopolyploidization.</title>
        <authorList>
            <person name="Zhang X."/>
            <person name="Chen Y."/>
            <person name="Wang L."/>
            <person name="Yuan Y."/>
            <person name="Fang M."/>
            <person name="Shi L."/>
            <person name="Lu R."/>
            <person name="Comes H.P."/>
            <person name="Ma Y."/>
            <person name="Chen Y."/>
            <person name="Huang G."/>
            <person name="Zhou Y."/>
            <person name="Zheng Z."/>
            <person name="Qiu Y."/>
        </authorList>
    </citation>
    <scope>NUCLEOTIDE SEQUENCE [LARGE SCALE GENOMIC DNA]</scope>
    <source>
        <tissue evidence="8">Roots</tissue>
    </source>
</reference>